<dbReference type="InterPro" id="IPR000222">
    <property type="entry name" value="PP2C_BS"/>
</dbReference>
<evidence type="ECO:0000313" key="1">
    <source>
        <dbReference type="EMBL" id="CAG2064306.1"/>
    </source>
</evidence>
<protein>
    <recommendedName>
        <fullName evidence="3">PPM-type phosphatase domain-containing protein</fullName>
    </recommendedName>
</protein>
<dbReference type="PROSITE" id="PS01032">
    <property type="entry name" value="PPM_1"/>
    <property type="match status" value="1"/>
</dbReference>
<dbReference type="Gene3D" id="3.60.40.10">
    <property type="entry name" value="PPM-type phosphatase domain"/>
    <property type="match status" value="1"/>
</dbReference>
<evidence type="ECO:0000313" key="2">
    <source>
        <dbReference type="Proteomes" id="UP001153148"/>
    </source>
</evidence>
<sequence>MHGGRVDNHFGEITLGTPDRALNLDLPINGSLIFCKSSALEHGATEADYKLSANFAYWWLKAVNAGKSELNEDQACVHREVLHRPELRSSRSLESHNAAAYLPYVYFGIFDGHAGIGAAVAASNQLHHIIQEKLVDVLDHLLPPLEGCTSATVERVARRGIALWFPEKEISIESLIVGALESAFWDM</sequence>
<comment type="caution">
    <text evidence="1">The sequence shown here is derived from an EMBL/GenBank/DDBJ whole genome shotgun (WGS) entry which is preliminary data.</text>
</comment>
<accession>A0ABN7PB34</accession>
<keyword evidence="2" id="KW-1185">Reference proteome</keyword>
<gene>
    <name evidence="1" type="ORF">TPAB3V08_LOCUS11253</name>
</gene>
<feature type="non-terminal residue" evidence="1">
    <location>
        <position position="187"/>
    </location>
</feature>
<dbReference type="InterPro" id="IPR036457">
    <property type="entry name" value="PPM-type-like_dom_sf"/>
</dbReference>
<dbReference type="SUPFAM" id="SSF81606">
    <property type="entry name" value="PP2C-like"/>
    <property type="match status" value="1"/>
</dbReference>
<proteinExistence type="predicted"/>
<reference evidence="1" key="1">
    <citation type="submission" date="2021-03" db="EMBL/GenBank/DDBJ databases">
        <authorList>
            <person name="Tran Van P."/>
        </authorList>
    </citation>
    <scope>NUCLEOTIDE SEQUENCE</scope>
</reference>
<organism evidence="1 2">
    <name type="scientific">Timema podura</name>
    <name type="common">Walking stick</name>
    <dbReference type="NCBI Taxonomy" id="61482"/>
    <lineage>
        <taxon>Eukaryota</taxon>
        <taxon>Metazoa</taxon>
        <taxon>Ecdysozoa</taxon>
        <taxon>Arthropoda</taxon>
        <taxon>Hexapoda</taxon>
        <taxon>Insecta</taxon>
        <taxon>Pterygota</taxon>
        <taxon>Neoptera</taxon>
        <taxon>Polyneoptera</taxon>
        <taxon>Phasmatodea</taxon>
        <taxon>Timematodea</taxon>
        <taxon>Timematoidea</taxon>
        <taxon>Timematidae</taxon>
        <taxon>Timema</taxon>
    </lineage>
</organism>
<dbReference type="EMBL" id="CAJPIN010033114">
    <property type="protein sequence ID" value="CAG2064306.1"/>
    <property type="molecule type" value="Genomic_DNA"/>
</dbReference>
<dbReference type="Proteomes" id="UP001153148">
    <property type="component" value="Unassembled WGS sequence"/>
</dbReference>
<name>A0ABN7PB34_TIMPD</name>
<evidence type="ECO:0008006" key="3">
    <source>
        <dbReference type="Google" id="ProtNLM"/>
    </source>
</evidence>